<evidence type="ECO:0000313" key="1">
    <source>
        <dbReference type="EMBL" id="CAL1688120.1"/>
    </source>
</evidence>
<proteinExistence type="predicted"/>
<name>A0AAV2P933_9HYME</name>
<organism evidence="1 2">
    <name type="scientific">Lasius platythorax</name>
    <dbReference type="NCBI Taxonomy" id="488582"/>
    <lineage>
        <taxon>Eukaryota</taxon>
        <taxon>Metazoa</taxon>
        <taxon>Ecdysozoa</taxon>
        <taxon>Arthropoda</taxon>
        <taxon>Hexapoda</taxon>
        <taxon>Insecta</taxon>
        <taxon>Pterygota</taxon>
        <taxon>Neoptera</taxon>
        <taxon>Endopterygota</taxon>
        <taxon>Hymenoptera</taxon>
        <taxon>Apocrita</taxon>
        <taxon>Aculeata</taxon>
        <taxon>Formicoidea</taxon>
        <taxon>Formicidae</taxon>
        <taxon>Formicinae</taxon>
        <taxon>Lasius</taxon>
        <taxon>Lasius</taxon>
    </lineage>
</organism>
<accession>A0AAV2P933</accession>
<keyword evidence="2" id="KW-1185">Reference proteome</keyword>
<evidence type="ECO:0000313" key="2">
    <source>
        <dbReference type="Proteomes" id="UP001497644"/>
    </source>
</evidence>
<dbReference type="EMBL" id="OZ034831">
    <property type="protein sequence ID" value="CAL1688120.1"/>
    <property type="molecule type" value="Genomic_DNA"/>
</dbReference>
<dbReference type="AlphaFoldDB" id="A0AAV2P933"/>
<dbReference type="Proteomes" id="UP001497644">
    <property type="component" value="Chromosome 8"/>
</dbReference>
<gene>
    <name evidence="1" type="ORF">LPLAT_LOCUS13248</name>
</gene>
<sequence>MNMHRDPNGADFCSEDTFNVIESSSPFHPGQDFTAAVLENARPDIDDATYGDSCSDRSTRPVRIRINSPASYSYGKVAVEIRPVRE</sequence>
<reference evidence="1" key="1">
    <citation type="submission" date="2024-04" db="EMBL/GenBank/DDBJ databases">
        <authorList>
            <consortium name="Molecular Ecology Group"/>
        </authorList>
    </citation>
    <scope>NUCLEOTIDE SEQUENCE</scope>
</reference>
<protein>
    <submittedName>
        <fullName evidence="1">Uncharacterized protein</fullName>
    </submittedName>
</protein>